<dbReference type="EMBL" id="BK032796">
    <property type="protein sequence ID" value="DAF60727.1"/>
    <property type="molecule type" value="Genomic_DNA"/>
</dbReference>
<dbReference type="PANTHER" id="PTHR46211">
    <property type="entry name" value="GLYCEROPHOSPHORYL DIESTER PHOSPHODIESTERASE"/>
    <property type="match status" value="1"/>
</dbReference>
<dbReference type="InterPro" id="IPR017946">
    <property type="entry name" value="PLC-like_Pdiesterase_TIM-brl"/>
</dbReference>
<feature type="domain" description="GP-PDE" evidence="1">
    <location>
        <begin position="246"/>
        <end position="472"/>
    </location>
</feature>
<proteinExistence type="predicted"/>
<evidence type="ECO:0000259" key="1">
    <source>
        <dbReference type="PROSITE" id="PS51704"/>
    </source>
</evidence>
<dbReference type="GO" id="GO:0006629">
    <property type="term" value="P:lipid metabolic process"/>
    <property type="evidence" value="ECO:0007669"/>
    <property type="project" value="InterPro"/>
</dbReference>
<accession>A0A8S5TCL5</accession>
<organism evidence="2">
    <name type="scientific">Siphoviridae sp. ctYsl40</name>
    <dbReference type="NCBI Taxonomy" id="2827890"/>
    <lineage>
        <taxon>Viruses</taxon>
        <taxon>Duplodnaviria</taxon>
        <taxon>Heunggongvirae</taxon>
        <taxon>Uroviricota</taxon>
        <taxon>Caudoviricetes</taxon>
    </lineage>
</organism>
<dbReference type="SUPFAM" id="SSF51695">
    <property type="entry name" value="PLC-like phosphodiesterases"/>
    <property type="match status" value="1"/>
</dbReference>
<sequence>MSAKIRGIAHANAANASGTPLTVASQPGDTAVIIASAQLAGPAQPYSVPDGWQGNAASPIAGTNRSGYVAHRKVTAPDQTAGVVWYNKDAGWTARQNAVMIVFDGELEIGVTDWQTTIPAVGEDTYIASQSHGPMTNKLMEWSVAGDILYDGLDSVSTNRSWSAIRFGVTSQPPGNMGEGQIPNAWCAFTAKVAFVATPGASWYQNGTEVPARVSVYENDSEKPAAKLGVMPTGPSSLAELYRIPNFVVAHRGGSASWTESTQQAYTNSMAYGMDALEISCARTSDGVWFANHDNNLKSLGGPDKNTSNMTWAEVQEAMKNLPDKMPCTLKWLLETYGNSTVIVFDPKNNHHRRDEFFKILEPYKGRVLVKFFGDLFSLFDDARARGFGAWGYAYESSKTATWWPGFASGEHLDVLSITWDASKETYDQLKASGKPIVSHITRWPNHAKAAADKGATGTIASAITNFKSIQV</sequence>
<dbReference type="GO" id="GO:0008081">
    <property type="term" value="F:phosphoric diester hydrolase activity"/>
    <property type="evidence" value="ECO:0007669"/>
    <property type="project" value="InterPro"/>
</dbReference>
<name>A0A8S5TCL5_9CAUD</name>
<dbReference type="Gene3D" id="3.20.20.190">
    <property type="entry name" value="Phosphatidylinositol (PI) phosphodiesterase"/>
    <property type="match status" value="1"/>
</dbReference>
<dbReference type="InterPro" id="IPR030395">
    <property type="entry name" value="GP_PDE_dom"/>
</dbReference>
<protein>
    <recommendedName>
        <fullName evidence="1">GP-PDE domain-containing protein</fullName>
    </recommendedName>
</protein>
<dbReference type="PROSITE" id="PS51704">
    <property type="entry name" value="GP_PDE"/>
    <property type="match status" value="1"/>
</dbReference>
<dbReference type="Pfam" id="PF03009">
    <property type="entry name" value="GDPD"/>
    <property type="match status" value="1"/>
</dbReference>
<evidence type="ECO:0000313" key="2">
    <source>
        <dbReference type="EMBL" id="DAF60727.1"/>
    </source>
</evidence>
<reference evidence="2" key="1">
    <citation type="journal article" date="2021" name="Proc. Natl. Acad. Sci. U.S.A.">
        <title>A Catalog of Tens of Thousands of Viruses from Human Metagenomes Reveals Hidden Associations with Chronic Diseases.</title>
        <authorList>
            <person name="Tisza M.J."/>
            <person name="Buck C.B."/>
        </authorList>
    </citation>
    <scope>NUCLEOTIDE SEQUENCE</scope>
    <source>
        <strain evidence="2">CtYsl40</strain>
    </source>
</reference>
<dbReference type="PANTHER" id="PTHR46211:SF14">
    <property type="entry name" value="GLYCEROPHOSPHODIESTER PHOSPHODIESTERASE"/>
    <property type="match status" value="1"/>
</dbReference>